<gene>
    <name evidence="2" type="ORF">SAMN04489859_101934</name>
</gene>
<dbReference type="AlphaFoldDB" id="A0A1H8JYC7"/>
<dbReference type="STRING" id="34002.SAMN04489859_101934"/>
<evidence type="ECO:0000259" key="1">
    <source>
        <dbReference type="Pfam" id="PF13503"/>
    </source>
</evidence>
<evidence type="ECO:0000313" key="2">
    <source>
        <dbReference type="EMBL" id="SEN85218.1"/>
    </source>
</evidence>
<dbReference type="Proteomes" id="UP000199054">
    <property type="component" value="Unassembled WGS sequence"/>
</dbReference>
<keyword evidence="3" id="KW-1185">Reference proteome</keyword>
<evidence type="ECO:0000313" key="3">
    <source>
        <dbReference type="Proteomes" id="UP000199054"/>
    </source>
</evidence>
<proteinExistence type="predicted"/>
<organism evidence="2 3">
    <name type="scientific">Paracoccus alcaliphilus</name>
    <dbReference type="NCBI Taxonomy" id="34002"/>
    <lineage>
        <taxon>Bacteria</taxon>
        <taxon>Pseudomonadati</taxon>
        <taxon>Pseudomonadota</taxon>
        <taxon>Alphaproteobacteria</taxon>
        <taxon>Rhodobacterales</taxon>
        <taxon>Paracoccaceae</taxon>
        <taxon>Paracoccus</taxon>
    </lineage>
</organism>
<protein>
    <recommendedName>
        <fullName evidence="1">DUF4123 domain-containing protein</fullName>
    </recommendedName>
</protein>
<dbReference type="InterPro" id="IPR025391">
    <property type="entry name" value="DUF4123"/>
</dbReference>
<dbReference type="OrthoDB" id="7846993at2"/>
<dbReference type="EMBL" id="FODE01000019">
    <property type="protein sequence ID" value="SEN85218.1"/>
    <property type="molecule type" value="Genomic_DNA"/>
</dbReference>
<accession>A0A1H8JYC7</accession>
<feature type="domain" description="DUF4123" evidence="1">
    <location>
        <begin position="121"/>
        <end position="240"/>
    </location>
</feature>
<dbReference type="Pfam" id="PF13503">
    <property type="entry name" value="DUF4123"/>
    <property type="match status" value="1"/>
</dbReference>
<sequence length="409" mass="45193">MSVFFATVHFTDPEGREGRSDWAVEASDGDHALTLIRHRLARDGRRLLSVSLTEEKTGDGFAEVGASDMLREGPVHWTGHPGDGAVHISETLPHPPGSAQPDWIDPAFRDALFAPCGTDRIYAVIDPHLWPSQHGSLPEDIAAAGLPAASLFDLDSDHSRADTAPWLIDLTIPGAEVPRFAPTSLHRRAFAKGTGPGCQLFLRSPLPLVPMRQSLRKLTKVQDTDGKWYFNRFWEPEFFLYFVLFLEGRRMLAPLADLTGFALASEGRIITARTDLRATPEAPPDREGDLDLLFEAGTAMVALRHARRLEKEFLKGCNTDIVYALAKERFGLVGMDYRFVMKCVDISYSMVGFFGDSAGNRLTDETVRACFDSSGQLSPQIEILHGLCMFGLRQGVSPDLLHSQVRFGS</sequence>
<reference evidence="2 3" key="1">
    <citation type="submission" date="2016-10" db="EMBL/GenBank/DDBJ databases">
        <authorList>
            <person name="de Groot N.N."/>
        </authorList>
    </citation>
    <scope>NUCLEOTIDE SEQUENCE [LARGE SCALE GENOMIC DNA]</scope>
    <source>
        <strain evidence="2 3">DSM 8512</strain>
    </source>
</reference>
<name>A0A1H8JYC7_9RHOB</name>
<dbReference type="RefSeq" id="WP_090613292.1">
    <property type="nucleotide sequence ID" value="NZ_CP067126.1"/>
</dbReference>